<feature type="signal peptide" evidence="2">
    <location>
        <begin position="1"/>
        <end position="19"/>
    </location>
</feature>
<protein>
    <submittedName>
        <fullName evidence="3">Uncharacterized protein</fullName>
    </submittedName>
</protein>
<gene>
    <name evidence="3" type="ORF">PSTG_14557</name>
</gene>
<evidence type="ECO:0000256" key="1">
    <source>
        <dbReference type="SAM" id="MobiDB-lite"/>
    </source>
</evidence>
<evidence type="ECO:0000313" key="4">
    <source>
        <dbReference type="Proteomes" id="UP000054564"/>
    </source>
</evidence>
<accession>A0A0L0UZ64</accession>
<evidence type="ECO:0000313" key="3">
    <source>
        <dbReference type="EMBL" id="KNE92024.1"/>
    </source>
</evidence>
<feature type="chain" id="PRO_5005549564" evidence="2">
    <location>
        <begin position="20"/>
        <end position="284"/>
    </location>
</feature>
<keyword evidence="4" id="KW-1185">Reference proteome</keyword>
<dbReference type="Proteomes" id="UP000054564">
    <property type="component" value="Unassembled WGS sequence"/>
</dbReference>
<reference evidence="4" key="1">
    <citation type="submission" date="2014-03" db="EMBL/GenBank/DDBJ databases">
        <title>The Genome Sequence of Puccinia striiformis f. sp. tritici PST-78.</title>
        <authorList>
            <consortium name="The Broad Institute Genome Sequencing Platform"/>
            <person name="Cuomo C."/>
            <person name="Hulbert S."/>
            <person name="Chen X."/>
            <person name="Walker B."/>
            <person name="Young S.K."/>
            <person name="Zeng Q."/>
            <person name="Gargeya S."/>
            <person name="Fitzgerald M."/>
            <person name="Haas B."/>
            <person name="Abouelleil A."/>
            <person name="Alvarado L."/>
            <person name="Arachchi H.M."/>
            <person name="Berlin A.M."/>
            <person name="Chapman S.B."/>
            <person name="Goldberg J."/>
            <person name="Griggs A."/>
            <person name="Gujja S."/>
            <person name="Hansen M."/>
            <person name="Howarth C."/>
            <person name="Imamovic A."/>
            <person name="Larimer J."/>
            <person name="McCowan C."/>
            <person name="Montmayeur A."/>
            <person name="Murphy C."/>
            <person name="Neiman D."/>
            <person name="Pearson M."/>
            <person name="Priest M."/>
            <person name="Roberts A."/>
            <person name="Saif S."/>
            <person name="Shea T."/>
            <person name="Sisk P."/>
            <person name="Sykes S."/>
            <person name="Wortman J."/>
            <person name="Nusbaum C."/>
            <person name="Birren B."/>
        </authorList>
    </citation>
    <scope>NUCLEOTIDE SEQUENCE [LARGE SCALE GENOMIC DNA]</scope>
    <source>
        <strain evidence="4">race PST-78</strain>
    </source>
</reference>
<comment type="caution">
    <text evidence="3">The sequence shown here is derived from an EMBL/GenBank/DDBJ whole genome shotgun (WGS) entry which is preliminary data.</text>
</comment>
<dbReference type="OrthoDB" id="2497493at2759"/>
<keyword evidence="2" id="KW-0732">Signal</keyword>
<proteinExistence type="predicted"/>
<dbReference type="EMBL" id="AJIL01000178">
    <property type="protein sequence ID" value="KNE92024.1"/>
    <property type="molecule type" value="Genomic_DNA"/>
</dbReference>
<dbReference type="AlphaFoldDB" id="A0A0L0UZ64"/>
<name>A0A0L0UZ64_9BASI</name>
<evidence type="ECO:0000256" key="2">
    <source>
        <dbReference type="SAM" id="SignalP"/>
    </source>
</evidence>
<sequence length="284" mass="31900">MQVRQLVTALGICLPYLHASLVPKSLRQEDQSLKSIVSLVTTPHEHLNSDALGLDKAQEGPLRELRESPYLYARQLAAGHQEAMSSLLHVSKKGDNSYTPLVMQSLLGYSHTIVVDLPEEIKTRRLSLFRNAFYSRLRDISDSIRPEQWMEHLAGAKHNLEVELQVAIMESQKRVVGPIGDKETLEHYAELAKKWHKEHKELLDHMVERSEHLKTHLPYNYNLGPIEYISIKDVESALAKMTDAGHPGAFPVDPATHRTLPQPDRHVNLPAQPPASGRVVAPAA</sequence>
<organism evidence="3 4">
    <name type="scientific">Puccinia striiformis f. sp. tritici PST-78</name>
    <dbReference type="NCBI Taxonomy" id="1165861"/>
    <lineage>
        <taxon>Eukaryota</taxon>
        <taxon>Fungi</taxon>
        <taxon>Dikarya</taxon>
        <taxon>Basidiomycota</taxon>
        <taxon>Pucciniomycotina</taxon>
        <taxon>Pucciniomycetes</taxon>
        <taxon>Pucciniales</taxon>
        <taxon>Pucciniaceae</taxon>
        <taxon>Puccinia</taxon>
    </lineage>
</organism>
<feature type="region of interest" description="Disordered" evidence="1">
    <location>
        <begin position="248"/>
        <end position="284"/>
    </location>
</feature>